<organism evidence="2 3">
    <name type="scientific">Profundibacterium mesophilum KAUST100406-0324</name>
    <dbReference type="NCBI Taxonomy" id="1037889"/>
    <lineage>
        <taxon>Bacteria</taxon>
        <taxon>Pseudomonadati</taxon>
        <taxon>Pseudomonadota</taxon>
        <taxon>Alphaproteobacteria</taxon>
        <taxon>Rhodobacterales</taxon>
        <taxon>Roseobacteraceae</taxon>
        <taxon>Profundibacterium</taxon>
    </lineage>
</organism>
<feature type="region of interest" description="Disordered" evidence="1">
    <location>
        <begin position="1"/>
        <end position="40"/>
    </location>
</feature>
<gene>
    <name evidence="2" type="ORF">PMES_00719</name>
</gene>
<accession>A0A921NS95</accession>
<dbReference type="Proteomes" id="UP000698242">
    <property type="component" value="Unassembled WGS sequence"/>
</dbReference>
<keyword evidence="3" id="KW-1185">Reference proteome</keyword>
<proteinExistence type="predicted"/>
<reference evidence="2" key="1">
    <citation type="submission" date="2013-03" db="EMBL/GenBank/DDBJ databases">
        <title>Genome Sequence of the Profundibacterium mesophilum strain KAUST100406-0324T from Red Sea, a novel genus in the family Rhodobacteraceae.</title>
        <authorList>
            <person name="Essack M."/>
            <person name="Alam I."/>
            <person name="Lafi F."/>
            <person name="Alawi W."/>
            <person name="Kamanu F."/>
            <person name="Al-Suwailem A."/>
            <person name="Lee O.O."/>
            <person name="Xu Y."/>
            <person name="Bajic V."/>
            <person name="Qian P.-Y."/>
            <person name="Archer J."/>
        </authorList>
    </citation>
    <scope>NUCLEOTIDE SEQUENCE</scope>
    <source>
        <strain evidence="2">KAUST100406-0324</strain>
    </source>
</reference>
<evidence type="ECO:0000313" key="2">
    <source>
        <dbReference type="EMBL" id="KAF0676922.1"/>
    </source>
</evidence>
<sequence length="40" mass="3975">MGTDPANANRPHGRNALVGGDPRKGAGTGSHETSGNWSGS</sequence>
<name>A0A921NS95_9RHOB</name>
<protein>
    <submittedName>
        <fullName evidence="2">Uncharacterized protein</fullName>
    </submittedName>
</protein>
<evidence type="ECO:0000256" key="1">
    <source>
        <dbReference type="SAM" id="MobiDB-lite"/>
    </source>
</evidence>
<comment type="caution">
    <text evidence="2">The sequence shown here is derived from an EMBL/GenBank/DDBJ whole genome shotgun (WGS) entry which is preliminary data.</text>
</comment>
<evidence type="ECO:0000313" key="3">
    <source>
        <dbReference type="Proteomes" id="UP000698242"/>
    </source>
</evidence>
<feature type="compositionally biased region" description="Polar residues" evidence="1">
    <location>
        <begin position="30"/>
        <end position="40"/>
    </location>
</feature>
<dbReference type="AlphaFoldDB" id="A0A921NS95"/>
<dbReference type="EMBL" id="APKE01000010">
    <property type="protein sequence ID" value="KAF0676922.1"/>
    <property type="molecule type" value="Genomic_DNA"/>
</dbReference>